<dbReference type="InParanoid" id="A0A2J6SJ70"/>
<reference evidence="1 2" key="1">
    <citation type="submission" date="2016-04" db="EMBL/GenBank/DDBJ databases">
        <title>A degradative enzymes factory behind the ericoid mycorrhizal symbiosis.</title>
        <authorList>
            <consortium name="DOE Joint Genome Institute"/>
            <person name="Martino E."/>
            <person name="Morin E."/>
            <person name="Grelet G."/>
            <person name="Kuo A."/>
            <person name="Kohler A."/>
            <person name="Daghino S."/>
            <person name="Barry K."/>
            <person name="Choi C."/>
            <person name="Cichocki N."/>
            <person name="Clum A."/>
            <person name="Copeland A."/>
            <person name="Hainaut M."/>
            <person name="Haridas S."/>
            <person name="Labutti K."/>
            <person name="Lindquist E."/>
            <person name="Lipzen A."/>
            <person name="Khouja H.-R."/>
            <person name="Murat C."/>
            <person name="Ohm R."/>
            <person name="Olson A."/>
            <person name="Spatafora J."/>
            <person name="Veneault-Fourrey C."/>
            <person name="Henrissat B."/>
            <person name="Grigoriev I."/>
            <person name="Martin F."/>
            <person name="Perotto S."/>
        </authorList>
    </citation>
    <scope>NUCLEOTIDE SEQUENCE [LARGE SCALE GENOMIC DNA]</scope>
    <source>
        <strain evidence="1 2">E</strain>
    </source>
</reference>
<keyword evidence="2" id="KW-1185">Reference proteome</keyword>
<dbReference type="RefSeq" id="XP_024727705.1">
    <property type="nucleotide sequence ID" value="XM_024871524.1"/>
</dbReference>
<proteinExistence type="predicted"/>
<dbReference type="Proteomes" id="UP000235371">
    <property type="component" value="Unassembled WGS sequence"/>
</dbReference>
<gene>
    <name evidence="1" type="ORF">K444DRAFT_276897</name>
</gene>
<evidence type="ECO:0000313" key="1">
    <source>
        <dbReference type="EMBL" id="PMD50801.1"/>
    </source>
</evidence>
<protein>
    <submittedName>
        <fullName evidence="1">Uncharacterized protein</fullName>
    </submittedName>
</protein>
<sequence length="142" mass="15993">MDHDATRLEPSSFAVLKYLTATALCFVASLPSGIPRDGLYKLLPRSLERMQLDFGSNVGIFYSVNKGVIDKVGRRQFVKEMDPHSYKWITELAEHKSDHLQLVAPRSGILRGQQWTQTDIHIPKNGTRPCMLIGPIMILIST</sequence>
<organism evidence="1 2">
    <name type="scientific">Hyaloscypha bicolor E</name>
    <dbReference type="NCBI Taxonomy" id="1095630"/>
    <lineage>
        <taxon>Eukaryota</taxon>
        <taxon>Fungi</taxon>
        <taxon>Dikarya</taxon>
        <taxon>Ascomycota</taxon>
        <taxon>Pezizomycotina</taxon>
        <taxon>Leotiomycetes</taxon>
        <taxon>Helotiales</taxon>
        <taxon>Hyaloscyphaceae</taxon>
        <taxon>Hyaloscypha</taxon>
        <taxon>Hyaloscypha bicolor</taxon>
    </lineage>
</organism>
<name>A0A2J6SJ70_9HELO</name>
<accession>A0A2J6SJ70</accession>
<dbReference type="GeneID" id="36579606"/>
<evidence type="ECO:0000313" key="2">
    <source>
        <dbReference type="Proteomes" id="UP000235371"/>
    </source>
</evidence>
<dbReference type="AlphaFoldDB" id="A0A2J6SJ70"/>
<dbReference type="EMBL" id="KZ613913">
    <property type="protein sequence ID" value="PMD50801.1"/>
    <property type="molecule type" value="Genomic_DNA"/>
</dbReference>
<dbReference type="OrthoDB" id="3522729at2759"/>